<proteinExistence type="predicted"/>
<gene>
    <name evidence="1" type="ORF">L2E82_27073</name>
</gene>
<name>A0ACB9CRX1_CICIN</name>
<sequence length="178" mass="20411">MFMHTDDKIRTVENIDPYISAEIPNIHEDPDLYSLVKEFMIHGPCGAENMNSPCMVDNKHSKKFPKKISNQTSVDADGFPIYRRHDDGSVVDKSGVKLDNRNVVPYNKNLLKRFQAHINVEWCNQAGSIKYLLKYINKGPDRATVEVAQTNNEDDNAEQVDEIKDFYNRRYLSASEAT</sequence>
<reference evidence="1 2" key="2">
    <citation type="journal article" date="2022" name="Mol. Ecol. Resour.">
        <title>The genomes of chicory, endive, great burdock and yacon provide insights into Asteraceae paleo-polyploidization history and plant inulin production.</title>
        <authorList>
            <person name="Fan W."/>
            <person name="Wang S."/>
            <person name="Wang H."/>
            <person name="Wang A."/>
            <person name="Jiang F."/>
            <person name="Liu H."/>
            <person name="Zhao H."/>
            <person name="Xu D."/>
            <person name="Zhang Y."/>
        </authorList>
    </citation>
    <scope>NUCLEOTIDE SEQUENCE [LARGE SCALE GENOMIC DNA]</scope>
    <source>
        <strain evidence="2">cv. Punajuju</strain>
        <tissue evidence="1">Leaves</tissue>
    </source>
</reference>
<evidence type="ECO:0000313" key="1">
    <source>
        <dbReference type="EMBL" id="KAI3737078.1"/>
    </source>
</evidence>
<accession>A0ACB9CRX1</accession>
<dbReference type="Proteomes" id="UP001055811">
    <property type="component" value="Linkage Group LG05"/>
</dbReference>
<comment type="caution">
    <text evidence="1">The sequence shown here is derived from an EMBL/GenBank/DDBJ whole genome shotgun (WGS) entry which is preliminary data.</text>
</comment>
<keyword evidence="2" id="KW-1185">Reference proteome</keyword>
<reference evidence="2" key="1">
    <citation type="journal article" date="2022" name="Mol. Ecol. Resour.">
        <title>The genomes of chicory, endive, great burdock and yacon provide insights into Asteraceae palaeo-polyploidization history and plant inulin production.</title>
        <authorList>
            <person name="Fan W."/>
            <person name="Wang S."/>
            <person name="Wang H."/>
            <person name="Wang A."/>
            <person name="Jiang F."/>
            <person name="Liu H."/>
            <person name="Zhao H."/>
            <person name="Xu D."/>
            <person name="Zhang Y."/>
        </authorList>
    </citation>
    <scope>NUCLEOTIDE SEQUENCE [LARGE SCALE GENOMIC DNA]</scope>
    <source>
        <strain evidence="2">cv. Punajuju</strain>
    </source>
</reference>
<organism evidence="1 2">
    <name type="scientific">Cichorium intybus</name>
    <name type="common">Chicory</name>
    <dbReference type="NCBI Taxonomy" id="13427"/>
    <lineage>
        <taxon>Eukaryota</taxon>
        <taxon>Viridiplantae</taxon>
        <taxon>Streptophyta</taxon>
        <taxon>Embryophyta</taxon>
        <taxon>Tracheophyta</taxon>
        <taxon>Spermatophyta</taxon>
        <taxon>Magnoliopsida</taxon>
        <taxon>eudicotyledons</taxon>
        <taxon>Gunneridae</taxon>
        <taxon>Pentapetalae</taxon>
        <taxon>asterids</taxon>
        <taxon>campanulids</taxon>
        <taxon>Asterales</taxon>
        <taxon>Asteraceae</taxon>
        <taxon>Cichorioideae</taxon>
        <taxon>Cichorieae</taxon>
        <taxon>Cichoriinae</taxon>
        <taxon>Cichorium</taxon>
    </lineage>
</organism>
<protein>
    <submittedName>
        <fullName evidence="1">Uncharacterized protein</fullName>
    </submittedName>
</protein>
<evidence type="ECO:0000313" key="2">
    <source>
        <dbReference type="Proteomes" id="UP001055811"/>
    </source>
</evidence>
<dbReference type="EMBL" id="CM042013">
    <property type="protein sequence ID" value="KAI3737078.1"/>
    <property type="molecule type" value="Genomic_DNA"/>
</dbReference>